<dbReference type="EMBL" id="HBEG01015195">
    <property type="protein sequence ID" value="CAD8353871.1"/>
    <property type="molecule type" value="Transcribed_RNA"/>
</dbReference>
<feature type="domain" description="Phosphodiester glycosidase" evidence="2">
    <location>
        <begin position="66"/>
        <end position="261"/>
    </location>
</feature>
<dbReference type="GO" id="GO:0033299">
    <property type="term" value="P:secretion of lysosomal enzymes"/>
    <property type="evidence" value="ECO:0007669"/>
    <property type="project" value="TreeGrafter"/>
</dbReference>
<proteinExistence type="predicted"/>
<gene>
    <name evidence="3" type="ORF">PBAH0796_LOCUS9238</name>
</gene>
<dbReference type="InterPro" id="IPR018711">
    <property type="entry name" value="NAGPA"/>
</dbReference>
<feature type="transmembrane region" description="Helical" evidence="1">
    <location>
        <begin position="281"/>
        <end position="309"/>
    </location>
</feature>
<reference evidence="3" key="1">
    <citation type="submission" date="2021-01" db="EMBL/GenBank/DDBJ databases">
        <authorList>
            <person name="Corre E."/>
            <person name="Pelletier E."/>
            <person name="Niang G."/>
            <person name="Scheremetjew M."/>
            <person name="Finn R."/>
            <person name="Kale V."/>
            <person name="Holt S."/>
            <person name="Cochrane G."/>
            <person name="Meng A."/>
            <person name="Brown T."/>
            <person name="Cohen L."/>
        </authorList>
    </citation>
    <scope>NUCLEOTIDE SEQUENCE</scope>
    <source>
        <strain evidence="3">Pbaha01</strain>
    </source>
</reference>
<accession>A0A7S0A625</accession>
<sequence>MAPLPGMSDLQMSVEMLGLEANSSHVLGHLVKVNNPIGRVSLALPPGGCGTREKTSVTAQKHHPKCRLAINAGYFNVTDGACIGNLVSDGVVIQTVPLAQSNVNFGIRDGKFVIGYFTPEELQGFEQVVSGVTWLVRDGKSYVQQGWREANTTVQTSGDKYATNLASRTAVGVDKDGRLIILQIDGSIAVGHLKRGLNMFQLADLLIENGAVHAINLDGGGSSAMARDGVLINYPSDMRPPSCDASGKHQCERPVSTILCVHELPEVEERPVGQTSDSSGLLAGVALLVFAAGCASAFGLIVLFPNLVLGGKSRNMARQISRESAISESAVSGTSGA</sequence>
<evidence type="ECO:0000256" key="1">
    <source>
        <dbReference type="SAM" id="Phobius"/>
    </source>
</evidence>
<name>A0A7S0A625_9DINO</name>
<dbReference type="AlphaFoldDB" id="A0A7S0A625"/>
<keyword evidence="1" id="KW-1133">Transmembrane helix</keyword>
<dbReference type="PANTHER" id="PTHR40446">
    <property type="entry name" value="N-ACETYLGLUCOSAMINE-1-PHOSPHODIESTER ALPHA-N-ACETYLGLUCOSAMINIDASE"/>
    <property type="match status" value="1"/>
</dbReference>
<evidence type="ECO:0000313" key="3">
    <source>
        <dbReference type="EMBL" id="CAD8353871.1"/>
    </source>
</evidence>
<keyword evidence="1" id="KW-0472">Membrane</keyword>
<dbReference type="Pfam" id="PF09992">
    <property type="entry name" value="NAGPA"/>
    <property type="match status" value="1"/>
</dbReference>
<protein>
    <recommendedName>
        <fullName evidence="2">Phosphodiester glycosidase domain-containing protein</fullName>
    </recommendedName>
</protein>
<organism evidence="3">
    <name type="scientific">Pyrodinium bahamense</name>
    <dbReference type="NCBI Taxonomy" id="73915"/>
    <lineage>
        <taxon>Eukaryota</taxon>
        <taxon>Sar</taxon>
        <taxon>Alveolata</taxon>
        <taxon>Dinophyceae</taxon>
        <taxon>Gonyaulacales</taxon>
        <taxon>Pyrocystaceae</taxon>
        <taxon>Pyrodinium</taxon>
    </lineage>
</organism>
<dbReference type="PANTHER" id="PTHR40446:SF2">
    <property type="entry name" value="N-ACETYLGLUCOSAMINE-1-PHOSPHODIESTER ALPHA-N-ACETYLGLUCOSAMINIDASE"/>
    <property type="match status" value="1"/>
</dbReference>
<keyword evidence="1" id="KW-0812">Transmembrane</keyword>
<evidence type="ECO:0000259" key="2">
    <source>
        <dbReference type="Pfam" id="PF09992"/>
    </source>
</evidence>